<keyword evidence="6" id="KW-0808">Transferase</keyword>
<dbReference type="InterPro" id="IPR005467">
    <property type="entry name" value="His_kinase_dom"/>
</dbReference>
<evidence type="ECO:0000256" key="6">
    <source>
        <dbReference type="ARBA" id="ARBA00022679"/>
    </source>
</evidence>
<dbReference type="PANTHER" id="PTHR24421">
    <property type="entry name" value="NITRATE/NITRITE SENSOR PROTEIN NARX-RELATED"/>
    <property type="match status" value="1"/>
</dbReference>
<organism evidence="17 18">
    <name type="scientific">Litorilinea aerophila</name>
    <dbReference type="NCBI Taxonomy" id="1204385"/>
    <lineage>
        <taxon>Bacteria</taxon>
        <taxon>Bacillati</taxon>
        <taxon>Chloroflexota</taxon>
        <taxon>Caldilineae</taxon>
        <taxon>Caldilineales</taxon>
        <taxon>Caldilineaceae</taxon>
        <taxon>Litorilinea</taxon>
    </lineage>
</organism>
<proteinExistence type="predicted"/>
<dbReference type="SMART" id="SM00387">
    <property type="entry name" value="HATPase_c"/>
    <property type="match status" value="1"/>
</dbReference>
<dbReference type="Pfam" id="PF07730">
    <property type="entry name" value="HisKA_3"/>
    <property type="match status" value="1"/>
</dbReference>
<dbReference type="InterPro" id="IPR050482">
    <property type="entry name" value="Sensor_HK_TwoCompSys"/>
</dbReference>
<dbReference type="Proteomes" id="UP000317371">
    <property type="component" value="Unassembled WGS sequence"/>
</dbReference>
<keyword evidence="8" id="KW-0547">Nucleotide-binding</keyword>
<keyword evidence="9" id="KW-0418">Kinase</keyword>
<dbReference type="InParanoid" id="A0A540VLU0"/>
<keyword evidence="13 14" id="KW-0472">Membrane</keyword>
<comment type="catalytic activity">
    <reaction evidence="1">
        <text>ATP + protein L-histidine = ADP + protein N-phospho-L-histidine.</text>
        <dbReference type="EC" id="2.7.13.3"/>
    </reaction>
</comment>
<dbReference type="OrthoDB" id="9811717at2"/>
<dbReference type="PIRSF" id="PIRSF037433">
    <property type="entry name" value="STHK_STH3221_prd"/>
    <property type="match status" value="1"/>
</dbReference>
<dbReference type="GO" id="GO:0005524">
    <property type="term" value="F:ATP binding"/>
    <property type="evidence" value="ECO:0007669"/>
    <property type="project" value="UniProtKB-KW"/>
</dbReference>
<accession>A0A540VLU0</accession>
<feature type="transmembrane region" description="Helical" evidence="14">
    <location>
        <begin position="55"/>
        <end position="74"/>
    </location>
</feature>
<evidence type="ECO:0000256" key="4">
    <source>
        <dbReference type="ARBA" id="ARBA00022475"/>
    </source>
</evidence>
<dbReference type="EC" id="2.7.13.3" evidence="3"/>
<evidence type="ECO:0000256" key="12">
    <source>
        <dbReference type="ARBA" id="ARBA00023012"/>
    </source>
</evidence>
<feature type="transmembrane region" description="Helical" evidence="14">
    <location>
        <begin position="213"/>
        <end position="235"/>
    </location>
</feature>
<evidence type="ECO:0000256" key="8">
    <source>
        <dbReference type="ARBA" id="ARBA00022741"/>
    </source>
</evidence>
<dbReference type="Pfam" id="PF02518">
    <property type="entry name" value="HATPase_c"/>
    <property type="match status" value="1"/>
</dbReference>
<dbReference type="GO" id="GO:0000155">
    <property type="term" value="F:phosphorelay sensor kinase activity"/>
    <property type="evidence" value="ECO:0007669"/>
    <property type="project" value="InterPro"/>
</dbReference>
<dbReference type="InterPro" id="IPR036890">
    <property type="entry name" value="HATPase_C_sf"/>
</dbReference>
<dbReference type="AlphaFoldDB" id="A0A540VLU0"/>
<dbReference type="InterPro" id="IPR011712">
    <property type="entry name" value="Sig_transdc_His_kin_sub3_dim/P"/>
</dbReference>
<name>A0A540VLU0_9CHLR</name>
<dbReference type="InterPro" id="IPR003594">
    <property type="entry name" value="HATPase_dom"/>
</dbReference>
<feature type="domain" description="HAMP" evidence="16">
    <location>
        <begin position="233"/>
        <end position="285"/>
    </location>
</feature>
<dbReference type="Gene3D" id="1.20.5.1930">
    <property type="match status" value="1"/>
</dbReference>
<evidence type="ECO:0000259" key="15">
    <source>
        <dbReference type="PROSITE" id="PS50109"/>
    </source>
</evidence>
<keyword evidence="4" id="KW-1003">Cell membrane</keyword>
<dbReference type="InterPro" id="IPR003660">
    <property type="entry name" value="HAMP_dom"/>
</dbReference>
<comment type="caution">
    <text evidence="17">The sequence shown here is derived from an EMBL/GenBank/DDBJ whole genome shotgun (WGS) entry which is preliminary data.</text>
</comment>
<evidence type="ECO:0000256" key="9">
    <source>
        <dbReference type="ARBA" id="ARBA00022777"/>
    </source>
</evidence>
<gene>
    <name evidence="17" type="ORF">FKZ61_02320</name>
</gene>
<dbReference type="Pfam" id="PF00672">
    <property type="entry name" value="HAMP"/>
    <property type="match status" value="1"/>
</dbReference>
<keyword evidence="10" id="KW-0067">ATP-binding</keyword>
<dbReference type="InterPro" id="IPR017204">
    <property type="entry name" value="Sig_transdc_His_kin_STH3221"/>
</dbReference>
<reference evidence="17 18" key="1">
    <citation type="submission" date="2019-06" db="EMBL/GenBank/DDBJ databases">
        <title>Genome sequence of Litorilinea aerophila BAA-2444.</title>
        <authorList>
            <person name="Maclea K.S."/>
            <person name="Maurais E.G."/>
            <person name="Iannazzi L.C."/>
        </authorList>
    </citation>
    <scope>NUCLEOTIDE SEQUENCE [LARGE SCALE GENOMIC DNA]</scope>
    <source>
        <strain evidence="17 18">ATCC BAA-2444</strain>
    </source>
</reference>
<dbReference type="GO" id="GO:0046983">
    <property type="term" value="F:protein dimerization activity"/>
    <property type="evidence" value="ECO:0007669"/>
    <property type="project" value="InterPro"/>
</dbReference>
<dbReference type="PANTHER" id="PTHR24421:SF10">
    <property type="entry name" value="NITRATE_NITRITE SENSOR PROTEIN NARQ"/>
    <property type="match status" value="1"/>
</dbReference>
<evidence type="ECO:0000256" key="10">
    <source>
        <dbReference type="ARBA" id="ARBA00022840"/>
    </source>
</evidence>
<evidence type="ECO:0000313" key="17">
    <source>
        <dbReference type="EMBL" id="TQE97727.1"/>
    </source>
</evidence>
<comment type="subcellular location">
    <subcellularLocation>
        <location evidence="2">Cell membrane</location>
        <topology evidence="2">Multi-pass membrane protein</topology>
    </subcellularLocation>
</comment>
<dbReference type="PROSITE" id="PS50885">
    <property type="entry name" value="HAMP"/>
    <property type="match status" value="1"/>
</dbReference>
<dbReference type="CDD" id="cd06225">
    <property type="entry name" value="HAMP"/>
    <property type="match status" value="1"/>
</dbReference>
<dbReference type="CDD" id="cd16917">
    <property type="entry name" value="HATPase_UhpB-NarQ-NarX-like"/>
    <property type="match status" value="1"/>
</dbReference>
<sequence length="508" mass="55544">MLPTMPCGPFIGRCALEKSRPLVSLRQTRLPLPEMSTWLGRAWTVLGGVSIRTKIMGIVLALTVALGLGVTWQVRSVMERVFFAELDSRGRSVASDLAARSVDPLLLNDLYGLHQLLKETVANHPDALYGFVRDREGQVLAHTFGSDGFPVALLSLPDPQNPADGILVTRFDSSQGIIHDFAAPIFEGRAGVLHLGLTETRLHSVVNTVTGQMLLTTLAVAVAGILAALFLTWLLTQPILQLVESTQEVGRGNLQARAPHWADDEIGALADAFNQMVQDLEVSRQAIVEKDAARSRLLEQLITAQEEERKRISRELHDGVGQALSSLMVGMKVIAQLDDPAQIRQRTEALRQMAAQTLEEVRLLSRQLRPSVLDDLGLEAALERYVGEFQQLYPDIQVDLHVALGHRLPPTHEIILYRILQEAMTNAARHSGCSTLSVLIQQRSDHVQAIVEDDGHGFDPVAAQREGRSVGIHGMTERAELVGGTLEIESSPDGTAIYVALPLPAGRL</sequence>
<keyword evidence="5" id="KW-0597">Phosphoprotein</keyword>
<dbReference type="EMBL" id="VIGC01000002">
    <property type="protein sequence ID" value="TQE97727.1"/>
    <property type="molecule type" value="Genomic_DNA"/>
</dbReference>
<keyword evidence="18" id="KW-1185">Reference proteome</keyword>
<dbReference type="GO" id="GO:0005886">
    <property type="term" value="C:plasma membrane"/>
    <property type="evidence" value="ECO:0007669"/>
    <property type="project" value="UniProtKB-SubCell"/>
</dbReference>
<evidence type="ECO:0000256" key="14">
    <source>
        <dbReference type="SAM" id="Phobius"/>
    </source>
</evidence>
<evidence type="ECO:0000256" key="11">
    <source>
        <dbReference type="ARBA" id="ARBA00022989"/>
    </source>
</evidence>
<evidence type="ECO:0000313" key="18">
    <source>
        <dbReference type="Proteomes" id="UP000317371"/>
    </source>
</evidence>
<keyword evidence="11 14" id="KW-1133">Transmembrane helix</keyword>
<keyword evidence="7 14" id="KW-0812">Transmembrane</keyword>
<evidence type="ECO:0000256" key="2">
    <source>
        <dbReference type="ARBA" id="ARBA00004651"/>
    </source>
</evidence>
<dbReference type="Gene3D" id="6.10.340.10">
    <property type="match status" value="1"/>
</dbReference>
<dbReference type="SUPFAM" id="SSF55874">
    <property type="entry name" value="ATPase domain of HSP90 chaperone/DNA topoisomerase II/histidine kinase"/>
    <property type="match status" value="1"/>
</dbReference>
<evidence type="ECO:0000256" key="13">
    <source>
        <dbReference type="ARBA" id="ARBA00023136"/>
    </source>
</evidence>
<dbReference type="PROSITE" id="PS50109">
    <property type="entry name" value="HIS_KIN"/>
    <property type="match status" value="1"/>
</dbReference>
<dbReference type="SUPFAM" id="SSF158472">
    <property type="entry name" value="HAMP domain-like"/>
    <property type="match status" value="1"/>
</dbReference>
<feature type="domain" description="Histidine kinase" evidence="15">
    <location>
        <begin position="315"/>
        <end position="505"/>
    </location>
</feature>
<evidence type="ECO:0000256" key="3">
    <source>
        <dbReference type="ARBA" id="ARBA00012438"/>
    </source>
</evidence>
<protein>
    <recommendedName>
        <fullName evidence="3">histidine kinase</fullName>
        <ecNumber evidence="3">2.7.13.3</ecNumber>
    </recommendedName>
</protein>
<evidence type="ECO:0000259" key="16">
    <source>
        <dbReference type="PROSITE" id="PS50885"/>
    </source>
</evidence>
<dbReference type="SMART" id="SM00304">
    <property type="entry name" value="HAMP"/>
    <property type="match status" value="1"/>
</dbReference>
<dbReference type="Pfam" id="PF17203">
    <property type="entry name" value="sCache_3_2"/>
    <property type="match status" value="1"/>
</dbReference>
<evidence type="ECO:0000256" key="5">
    <source>
        <dbReference type="ARBA" id="ARBA00022553"/>
    </source>
</evidence>
<dbReference type="Gene3D" id="3.30.565.10">
    <property type="entry name" value="Histidine kinase-like ATPase, C-terminal domain"/>
    <property type="match status" value="1"/>
</dbReference>
<keyword evidence="12" id="KW-0902">Two-component regulatory system</keyword>
<evidence type="ECO:0000256" key="1">
    <source>
        <dbReference type="ARBA" id="ARBA00000085"/>
    </source>
</evidence>
<evidence type="ECO:0000256" key="7">
    <source>
        <dbReference type="ARBA" id="ARBA00022692"/>
    </source>
</evidence>
<dbReference type="InterPro" id="IPR033463">
    <property type="entry name" value="sCache_3"/>
</dbReference>